<evidence type="ECO:0000313" key="2">
    <source>
        <dbReference type="Proteomes" id="UP001232725"/>
    </source>
</evidence>
<name>A0ABT9IL96_9MICC</name>
<proteinExistence type="predicted"/>
<comment type="caution">
    <text evidence="1">The sequence shown here is derived from an EMBL/GenBank/DDBJ whole genome shotgun (WGS) entry which is preliminary data.</text>
</comment>
<dbReference type="Proteomes" id="UP001232725">
    <property type="component" value="Unassembled WGS sequence"/>
</dbReference>
<sequence length="172" mass="18848">MASQPTRSDTARSPHLYDLRSEWHLPAPVEDVWAVITDLSLPVGPLPWWPGCRLTAPLASGSPPSLRTTTARLEFRSGLGYRLRVDIQPRHLLAPHLLDADAGGDLLGTGRLRLSPADGGRATVLRIEWRVRPVLPWMIRLSPVLAPLFAAAHGRVMKRGELGLAARLLDGK</sequence>
<protein>
    <submittedName>
        <fullName evidence="1">SRPBCC family protein</fullName>
    </submittedName>
</protein>
<evidence type="ECO:0000313" key="1">
    <source>
        <dbReference type="EMBL" id="MDP5225934.1"/>
    </source>
</evidence>
<gene>
    <name evidence="1" type="ORF">Q9R02_02065</name>
</gene>
<dbReference type="EMBL" id="JAVALS010000001">
    <property type="protein sequence ID" value="MDP5225934.1"/>
    <property type="molecule type" value="Genomic_DNA"/>
</dbReference>
<keyword evidence="2" id="KW-1185">Reference proteome</keyword>
<dbReference type="Gene3D" id="3.30.530.20">
    <property type="match status" value="1"/>
</dbReference>
<accession>A0ABT9IL96</accession>
<dbReference type="InterPro" id="IPR023393">
    <property type="entry name" value="START-like_dom_sf"/>
</dbReference>
<dbReference type="RefSeq" id="WP_305994969.1">
    <property type="nucleotide sequence ID" value="NZ_JAVALS010000001.1"/>
</dbReference>
<reference evidence="1 2" key="1">
    <citation type="submission" date="2023-08" db="EMBL/GenBank/DDBJ databases">
        <title>Arthrobacter horti sp. nov., isolated from forest soil.</title>
        <authorList>
            <person name="Park M."/>
        </authorList>
    </citation>
    <scope>NUCLEOTIDE SEQUENCE [LARGE SCALE GENOMIC DNA]</scope>
    <source>
        <strain evidence="1 2">YJM1</strain>
    </source>
</reference>
<dbReference type="SUPFAM" id="SSF55961">
    <property type="entry name" value="Bet v1-like"/>
    <property type="match status" value="1"/>
</dbReference>
<organism evidence="1 2">
    <name type="scientific">Arthrobacter horti</name>
    <dbReference type="NCBI Taxonomy" id="3068273"/>
    <lineage>
        <taxon>Bacteria</taxon>
        <taxon>Bacillati</taxon>
        <taxon>Actinomycetota</taxon>
        <taxon>Actinomycetes</taxon>
        <taxon>Micrococcales</taxon>
        <taxon>Micrococcaceae</taxon>
        <taxon>Arthrobacter</taxon>
    </lineage>
</organism>